<sequence>MADDKQLEHESNFLEKDQTFAEKFHRERFTENIPVDLLGEDLRKLKKLTNKKRKRSGVR</sequence>
<evidence type="ECO:0000313" key="1">
    <source>
        <dbReference type="EMBL" id="MFD1020806.1"/>
    </source>
</evidence>
<proteinExistence type="predicted"/>
<reference evidence="2" key="1">
    <citation type="journal article" date="2019" name="Int. J. Syst. Evol. Microbiol.">
        <title>The Global Catalogue of Microorganisms (GCM) 10K type strain sequencing project: providing services to taxonomists for standard genome sequencing and annotation.</title>
        <authorList>
            <consortium name="The Broad Institute Genomics Platform"/>
            <consortium name="The Broad Institute Genome Sequencing Center for Infectious Disease"/>
            <person name="Wu L."/>
            <person name="Ma J."/>
        </authorList>
    </citation>
    <scope>NUCLEOTIDE SEQUENCE [LARGE SCALE GENOMIC DNA]</scope>
    <source>
        <strain evidence="2">CCUG 56607</strain>
    </source>
</reference>
<dbReference type="Proteomes" id="UP001596990">
    <property type="component" value="Unassembled WGS sequence"/>
</dbReference>
<evidence type="ECO:0000313" key="2">
    <source>
        <dbReference type="Proteomes" id="UP001596990"/>
    </source>
</evidence>
<protein>
    <submittedName>
        <fullName evidence="1">Uncharacterized protein</fullName>
    </submittedName>
</protein>
<dbReference type="RefSeq" id="WP_386063137.1">
    <property type="nucleotide sequence ID" value="NZ_JBHTKL010000006.1"/>
</dbReference>
<organism evidence="1 2">
    <name type="scientific">Thalassobacillus hwangdonensis</name>
    <dbReference type="NCBI Taxonomy" id="546108"/>
    <lineage>
        <taxon>Bacteria</taxon>
        <taxon>Bacillati</taxon>
        <taxon>Bacillota</taxon>
        <taxon>Bacilli</taxon>
        <taxon>Bacillales</taxon>
        <taxon>Bacillaceae</taxon>
        <taxon>Thalassobacillus</taxon>
    </lineage>
</organism>
<name>A0ABW3L409_9BACI</name>
<dbReference type="EMBL" id="JBHTKL010000006">
    <property type="protein sequence ID" value="MFD1020806.1"/>
    <property type="molecule type" value="Genomic_DNA"/>
</dbReference>
<gene>
    <name evidence="1" type="ORF">ACFQ2J_16585</name>
</gene>
<accession>A0ABW3L409</accession>
<comment type="caution">
    <text evidence="1">The sequence shown here is derived from an EMBL/GenBank/DDBJ whole genome shotgun (WGS) entry which is preliminary data.</text>
</comment>
<keyword evidence="2" id="KW-1185">Reference proteome</keyword>